<dbReference type="RefSeq" id="WP_200276012.1">
    <property type="nucleotide sequence ID" value="NZ_CP066802.1"/>
</dbReference>
<sequence length="373" mass="38786">MSTHSSTQLPPLPPAYPAAPPRPAAASGFLWFLLGAVSGFVVGVLTATMLSSVVRGDFRVPAAPPEPASTTLTDECAKVHAVEAALNSAAQKQTTLVDPQVTVSDPCSEVALTASLSGTPDAESVAALHEALLIDTGEAISQADRGSTKVSLHWMVGGTEVTTEATLNNDAAALLRTSLTAALEIAKLGPQSVQVLPSAYQPAVHVTWGAVGSTQLAMIHPDPATNPNGTAIEYHQEAAVGELAVEIMQESGTGAVDDAELRRWVDEAVRTKATSLNVNATPGGVGRAFAFPEAKESAQLEPKAVELLRGVDQCAAGTFTEVSGLGDRDEPKVLFRYDCKDGRLAVAPLPVSAKEREITDNEAAQRALDAARQ</sequence>
<dbReference type="KEGG" id="awe:JG540_00465"/>
<evidence type="ECO:0000256" key="1">
    <source>
        <dbReference type="SAM" id="Phobius"/>
    </source>
</evidence>
<organism evidence="2 3">
    <name type="scientific">Actinomyces weissii</name>
    <dbReference type="NCBI Taxonomy" id="675090"/>
    <lineage>
        <taxon>Bacteria</taxon>
        <taxon>Bacillati</taxon>
        <taxon>Actinomycetota</taxon>
        <taxon>Actinomycetes</taxon>
        <taxon>Actinomycetales</taxon>
        <taxon>Actinomycetaceae</taxon>
        <taxon>Actinomyces</taxon>
    </lineage>
</organism>
<protein>
    <submittedName>
        <fullName evidence="2">Uncharacterized protein</fullName>
    </submittedName>
</protein>
<dbReference type="Proteomes" id="UP000595895">
    <property type="component" value="Chromosome"/>
</dbReference>
<evidence type="ECO:0000313" key="3">
    <source>
        <dbReference type="Proteomes" id="UP000595895"/>
    </source>
</evidence>
<keyword evidence="1" id="KW-0472">Membrane</keyword>
<keyword evidence="1" id="KW-1133">Transmembrane helix</keyword>
<keyword evidence="3" id="KW-1185">Reference proteome</keyword>
<dbReference type="AlphaFoldDB" id="A0A7T7S1Y4"/>
<feature type="transmembrane region" description="Helical" evidence="1">
    <location>
        <begin position="29"/>
        <end position="50"/>
    </location>
</feature>
<gene>
    <name evidence="2" type="ORF">JG540_00465</name>
</gene>
<accession>A0A7T7S1Y4</accession>
<proteinExistence type="predicted"/>
<name>A0A7T7S1Y4_9ACTO</name>
<dbReference type="EMBL" id="CP066802">
    <property type="protein sequence ID" value="QQM67426.1"/>
    <property type="molecule type" value="Genomic_DNA"/>
</dbReference>
<evidence type="ECO:0000313" key="2">
    <source>
        <dbReference type="EMBL" id="QQM67426.1"/>
    </source>
</evidence>
<keyword evidence="1" id="KW-0812">Transmembrane</keyword>
<reference evidence="2 3" key="1">
    <citation type="submission" date="2020-12" db="EMBL/GenBank/DDBJ databases">
        <authorList>
            <person name="Zhou J."/>
        </authorList>
    </citation>
    <scope>NUCLEOTIDE SEQUENCE [LARGE SCALE GENOMIC DNA]</scope>
    <source>
        <strain evidence="2 3">CCUG 61299</strain>
    </source>
</reference>